<sequence>MKTWILAGVAAIAGVAATGAARADMVIATAGPMSGQYALFGELMKAGAEQAVADINKAGGVNGEKLVLEIADDECDAEKAVAIANQMVGKGAVFMAGHFCSEPSIAASAVYAKEGIIEMSPGAGNPKYTDERPGPGIYRLSARDDQQGRTIGDFLAQNYKGKNIAILHDSSVYGKGLADAAKAVMNDAGVFETLYEAYTPGEKDYSQLVSKLKAESVDVLFIGGFPAEAGLIKRQMVERGMKTVLVSGEALLSDEYWAIAGPAGEGTLVTYYPDPRKIEAARPVIAELEKAGKPSERYALATYAAIQIFAQAAEAAGTTDFKALVGALDSGKFSTILGPVSFDDKGDSSLPGYVWYEWKDGKYDYK</sequence>
<evidence type="ECO:0000313" key="7">
    <source>
        <dbReference type="EMBL" id="MBD1547998.1"/>
    </source>
</evidence>
<dbReference type="Proteomes" id="UP000598467">
    <property type="component" value="Unassembled WGS sequence"/>
</dbReference>
<evidence type="ECO:0000256" key="5">
    <source>
        <dbReference type="SAM" id="SignalP"/>
    </source>
</evidence>
<dbReference type="Gene3D" id="3.40.50.2300">
    <property type="match status" value="2"/>
</dbReference>
<evidence type="ECO:0000259" key="6">
    <source>
        <dbReference type="Pfam" id="PF13458"/>
    </source>
</evidence>
<organism evidence="7 8">
    <name type="scientific">Roseibium aggregatum</name>
    <dbReference type="NCBI Taxonomy" id="187304"/>
    <lineage>
        <taxon>Bacteria</taxon>
        <taxon>Pseudomonadati</taxon>
        <taxon>Pseudomonadota</taxon>
        <taxon>Alphaproteobacteria</taxon>
        <taxon>Hyphomicrobiales</taxon>
        <taxon>Stappiaceae</taxon>
        <taxon>Roseibium</taxon>
    </lineage>
</organism>
<dbReference type="InterPro" id="IPR000709">
    <property type="entry name" value="Leu_Ile_Val-bd"/>
</dbReference>
<feature type="chain" id="PRO_5037389249" evidence="5">
    <location>
        <begin position="24"/>
        <end position="366"/>
    </location>
</feature>
<dbReference type="AlphaFoldDB" id="A0A926P1Y2"/>
<proteinExistence type="inferred from homology"/>
<evidence type="ECO:0000256" key="3">
    <source>
        <dbReference type="ARBA" id="ARBA00022729"/>
    </source>
</evidence>
<comment type="caution">
    <text evidence="7">The sequence shown here is derived from an EMBL/GenBank/DDBJ whole genome shotgun (WGS) entry which is preliminary data.</text>
</comment>
<dbReference type="InterPro" id="IPR028082">
    <property type="entry name" value="Peripla_BP_I"/>
</dbReference>
<feature type="domain" description="Leucine-binding protein" evidence="6">
    <location>
        <begin position="27"/>
        <end position="347"/>
    </location>
</feature>
<protein>
    <submittedName>
        <fullName evidence="7">Branched-chain amino acid ABC transporter substrate-binding protein</fullName>
    </submittedName>
</protein>
<reference evidence="7" key="1">
    <citation type="submission" date="2020-05" db="EMBL/GenBank/DDBJ databases">
        <title>Identification of trans-AT polyketide cluster in two marine bacteria, producers of a novel glutaramide-containing polyketide sesbanimide D and analogs.</title>
        <authorList>
            <person name="Kacar D."/>
            <person name="Rodriguez P."/>
            <person name="Canedo L."/>
            <person name="Gonzalez E."/>
            <person name="Galan B."/>
            <person name="De La Calle F."/>
            <person name="Garcia J.L."/>
        </authorList>
    </citation>
    <scope>NUCLEOTIDE SEQUENCE</scope>
    <source>
        <strain evidence="7">PHM038</strain>
    </source>
</reference>
<dbReference type="EMBL" id="JABFCZ010000019">
    <property type="protein sequence ID" value="MBD1547998.1"/>
    <property type="molecule type" value="Genomic_DNA"/>
</dbReference>
<comment type="similarity">
    <text evidence="1">Belongs to the leucine-binding protein family.</text>
</comment>
<evidence type="ECO:0000256" key="2">
    <source>
        <dbReference type="ARBA" id="ARBA00022448"/>
    </source>
</evidence>
<dbReference type="Pfam" id="PF13458">
    <property type="entry name" value="Peripla_BP_6"/>
    <property type="match status" value="1"/>
</dbReference>
<dbReference type="CDD" id="cd06342">
    <property type="entry name" value="PBP1_ABC_LIVBP-like"/>
    <property type="match status" value="1"/>
</dbReference>
<keyword evidence="4" id="KW-0029">Amino-acid transport</keyword>
<dbReference type="SUPFAM" id="SSF53822">
    <property type="entry name" value="Periplasmic binding protein-like I"/>
    <property type="match status" value="1"/>
</dbReference>
<dbReference type="PRINTS" id="PR00337">
    <property type="entry name" value="LEUILEVALBP"/>
</dbReference>
<keyword evidence="3 5" id="KW-0732">Signal</keyword>
<keyword evidence="2" id="KW-0813">Transport</keyword>
<dbReference type="PANTHER" id="PTHR47151:SF2">
    <property type="entry name" value="AMINO ACID BINDING PROTEIN"/>
    <property type="match status" value="1"/>
</dbReference>
<gene>
    <name evidence="7" type="ORF">HK439_17155</name>
</gene>
<dbReference type="InterPro" id="IPR028081">
    <property type="entry name" value="Leu-bd"/>
</dbReference>
<dbReference type="PANTHER" id="PTHR47151">
    <property type="entry name" value="LEU/ILE/VAL-BINDING ABC TRANSPORTER SUBUNIT"/>
    <property type="match status" value="1"/>
</dbReference>
<accession>A0A926P1Y2</accession>
<dbReference type="GO" id="GO:0006865">
    <property type="term" value="P:amino acid transport"/>
    <property type="evidence" value="ECO:0007669"/>
    <property type="project" value="UniProtKB-KW"/>
</dbReference>
<evidence type="ECO:0000313" key="8">
    <source>
        <dbReference type="Proteomes" id="UP000598467"/>
    </source>
</evidence>
<name>A0A926P1Y2_9HYPH</name>
<evidence type="ECO:0000256" key="4">
    <source>
        <dbReference type="ARBA" id="ARBA00022970"/>
    </source>
</evidence>
<feature type="signal peptide" evidence="5">
    <location>
        <begin position="1"/>
        <end position="23"/>
    </location>
</feature>
<evidence type="ECO:0000256" key="1">
    <source>
        <dbReference type="ARBA" id="ARBA00010062"/>
    </source>
</evidence>